<comment type="caution">
    <text evidence="1">The sequence shown here is derived from an EMBL/GenBank/DDBJ whole genome shotgun (WGS) entry which is preliminary data.</text>
</comment>
<proteinExistence type="predicted"/>
<gene>
    <name evidence="1" type="ORF">HMPREF3185_00814</name>
</gene>
<evidence type="ECO:0000313" key="1">
    <source>
        <dbReference type="EMBL" id="KXB76703.1"/>
    </source>
</evidence>
<dbReference type="AlphaFoldDB" id="A0A134B9T2"/>
<dbReference type="Proteomes" id="UP000070224">
    <property type="component" value="Unassembled WGS sequence"/>
</dbReference>
<name>A0A134B9T2_9PORP</name>
<reference evidence="2" key="1">
    <citation type="submission" date="2016-01" db="EMBL/GenBank/DDBJ databases">
        <authorList>
            <person name="Mitreva M."/>
            <person name="Pepin K.H."/>
            <person name="Mihindukulasuriya K.A."/>
            <person name="Fulton R."/>
            <person name="Fronick C."/>
            <person name="O'Laughlin M."/>
            <person name="Miner T."/>
            <person name="Herter B."/>
            <person name="Rosa B.A."/>
            <person name="Cordes M."/>
            <person name="Tomlinson C."/>
            <person name="Wollam A."/>
            <person name="Palsikar V.B."/>
            <person name="Mardis E.R."/>
            <person name="Wilson R.K."/>
        </authorList>
    </citation>
    <scope>NUCLEOTIDE SEQUENCE [LARGE SCALE GENOMIC DNA]</scope>
    <source>
        <strain evidence="2">KA00683</strain>
    </source>
</reference>
<organism evidence="1 2">
    <name type="scientific">Porphyromonas somerae</name>
    <dbReference type="NCBI Taxonomy" id="322095"/>
    <lineage>
        <taxon>Bacteria</taxon>
        <taxon>Pseudomonadati</taxon>
        <taxon>Bacteroidota</taxon>
        <taxon>Bacteroidia</taxon>
        <taxon>Bacteroidales</taxon>
        <taxon>Porphyromonadaceae</taxon>
        <taxon>Porphyromonas</taxon>
    </lineage>
</organism>
<dbReference type="PATRIC" id="fig|322095.3.peg.803"/>
<dbReference type="EMBL" id="LSDK01000057">
    <property type="protein sequence ID" value="KXB76703.1"/>
    <property type="molecule type" value="Genomic_DNA"/>
</dbReference>
<keyword evidence="2" id="KW-1185">Reference proteome</keyword>
<evidence type="ECO:0000313" key="2">
    <source>
        <dbReference type="Proteomes" id="UP000070224"/>
    </source>
</evidence>
<protein>
    <submittedName>
        <fullName evidence="1">Uncharacterized protein</fullName>
    </submittedName>
</protein>
<accession>A0A134B9T2</accession>
<dbReference type="STRING" id="322095.HMPREF3185_00814"/>
<sequence length="58" mass="6550">MYSSYGHTPLALLGDRDELISTPPKLPCKDTLFTRFAPSLVVCAANFSDVHYYPYLPR</sequence>